<dbReference type="RefSeq" id="WP_155480860.1">
    <property type="nucleotide sequence ID" value="NZ_WNKV01000016.1"/>
</dbReference>
<dbReference type="Proteomes" id="UP000438991">
    <property type="component" value="Unassembled WGS sequence"/>
</dbReference>
<dbReference type="AlphaFoldDB" id="A0A9X5AUJ2"/>
<organism evidence="1 2">
    <name type="scientific">Rhodoplanes serenus</name>
    <dbReference type="NCBI Taxonomy" id="200615"/>
    <lineage>
        <taxon>Bacteria</taxon>
        <taxon>Pseudomonadati</taxon>
        <taxon>Pseudomonadota</taxon>
        <taxon>Alphaproteobacteria</taxon>
        <taxon>Hyphomicrobiales</taxon>
        <taxon>Nitrobacteraceae</taxon>
        <taxon>Rhodoplanes</taxon>
    </lineage>
</organism>
<evidence type="ECO:0000313" key="1">
    <source>
        <dbReference type="EMBL" id="MTW18410.1"/>
    </source>
</evidence>
<accession>A0A9X5AUJ2</accession>
<name>A0A9X5AUJ2_9BRAD</name>
<dbReference type="EMBL" id="WNKV01000016">
    <property type="protein sequence ID" value="MTW18410.1"/>
    <property type="molecule type" value="Genomic_DNA"/>
</dbReference>
<evidence type="ECO:0000313" key="2">
    <source>
        <dbReference type="Proteomes" id="UP000438991"/>
    </source>
</evidence>
<sequence>MSQLFRWRQQLCGTGPSAGFAEATILPEPRVAEDPSSVAVAPSGLIEVEFPAAPRLRVSGVVDPATLTAVIDALAKAGRR</sequence>
<protein>
    <submittedName>
        <fullName evidence="1">Uncharacterized protein</fullName>
    </submittedName>
</protein>
<comment type="caution">
    <text evidence="1">The sequence shown here is derived from an EMBL/GenBank/DDBJ whole genome shotgun (WGS) entry which is preliminary data.</text>
</comment>
<proteinExistence type="predicted"/>
<reference evidence="1 2" key="1">
    <citation type="submission" date="2019-11" db="EMBL/GenBank/DDBJ databases">
        <title>Whole-genome sequence of Rhodoplanes serenus DSM 18633, type strain.</title>
        <authorList>
            <person name="Kyndt J.A."/>
            <person name="Meyer T.E."/>
        </authorList>
    </citation>
    <scope>NUCLEOTIDE SEQUENCE [LARGE SCALE GENOMIC DNA]</scope>
    <source>
        <strain evidence="1 2">DSM 18633</strain>
    </source>
</reference>
<gene>
    <name evidence="1" type="ORF">GJ689_19605</name>
</gene>